<sequence>MAVNETVNVGSTSSPPSCPSSERSSRTDSAPDDGVICSGESSTTHESSSPAALTSPPSPSLQSNKTDAKEGRVRTDSGCESVSASPESTDGFDKDGLIHEIPPEGITKDLISKGLAPDPQNGASKSITKPIARATPDSSPKEDKVDLPIRVVLVKACQKLPEIDRGEGCFGTNGQKSDGNVADKKKDEAPTSENEPPPSKSKGRSDDNSNNQEPNEGGSDKRDLLEHLASDGSSSRLSATDKLAESDLEQSACQKNGDADKDQIVDVPSTVSAASTTSGSEASSTNALVLSGASHVIDLPRDVPSTPPEGNTPVSPAVTPSISAVANNDDQSSSTVLDDATQEDGPPSVVHTAVTNSVTLSVTAAAATLAPIPATPLDNLDNFRQRFHIQNRASFYARYMSTTVPVDPAALMGAQAATGLEARFQDVRHRTDEFESLPNHLPTPTYCQMYKSSDNLPCKSGARFHQELGIRCCGTHRKELQGHGGLNGVQITKCGTKVKVYLTPDIFYPPVLDDNFKPSKPLRHAIRYDYKRKDGVLYAQEGDFTDQPRGHRWTNIGQTNSLKDRSSDKKKEVGVSLHMADYYSWTADVVRLEKMVHGLIKAQGSWIDPKAPGSTTTHLEFFNIGKEDVRGFVIKAVSFMKVYFPSSVHEFVGDKQIFVQYANN</sequence>
<proteinExistence type="predicted"/>
<accession>A0A9P5VHQ0</accession>
<feature type="region of interest" description="Disordered" evidence="1">
    <location>
        <begin position="1"/>
        <end position="145"/>
    </location>
</feature>
<reference evidence="2" key="1">
    <citation type="journal article" date="2020" name="Fungal Divers.">
        <title>Resolving the Mortierellaceae phylogeny through synthesis of multi-gene phylogenetics and phylogenomics.</title>
        <authorList>
            <person name="Vandepol N."/>
            <person name="Liber J."/>
            <person name="Desiro A."/>
            <person name="Na H."/>
            <person name="Kennedy M."/>
            <person name="Barry K."/>
            <person name="Grigoriev I.V."/>
            <person name="Miller A.N."/>
            <person name="O'Donnell K."/>
            <person name="Stajich J.E."/>
            <person name="Bonito G."/>
        </authorList>
    </citation>
    <scope>NUCLEOTIDE SEQUENCE</scope>
    <source>
        <strain evidence="2">NVP1</strain>
    </source>
</reference>
<keyword evidence="3" id="KW-1185">Reference proteome</keyword>
<protein>
    <submittedName>
        <fullName evidence="2">Uncharacterized protein</fullName>
    </submittedName>
</protein>
<evidence type="ECO:0000256" key="1">
    <source>
        <dbReference type="SAM" id="MobiDB-lite"/>
    </source>
</evidence>
<feature type="compositionally biased region" description="Basic and acidic residues" evidence="1">
    <location>
        <begin position="66"/>
        <end position="77"/>
    </location>
</feature>
<gene>
    <name evidence="2" type="ORF">BG006_000318</name>
</gene>
<feature type="region of interest" description="Disordered" evidence="1">
    <location>
        <begin position="298"/>
        <end position="348"/>
    </location>
</feature>
<comment type="caution">
    <text evidence="2">The sequence shown here is derived from an EMBL/GenBank/DDBJ whole genome shotgun (WGS) entry which is preliminary data.</text>
</comment>
<name>A0A9P5VHQ0_9FUNG</name>
<dbReference type="Proteomes" id="UP000696485">
    <property type="component" value="Unassembled WGS sequence"/>
</dbReference>
<organism evidence="2 3">
    <name type="scientific">Podila minutissima</name>
    <dbReference type="NCBI Taxonomy" id="64525"/>
    <lineage>
        <taxon>Eukaryota</taxon>
        <taxon>Fungi</taxon>
        <taxon>Fungi incertae sedis</taxon>
        <taxon>Mucoromycota</taxon>
        <taxon>Mortierellomycotina</taxon>
        <taxon>Mortierellomycetes</taxon>
        <taxon>Mortierellales</taxon>
        <taxon>Mortierellaceae</taxon>
        <taxon>Podila</taxon>
    </lineage>
</organism>
<feature type="compositionally biased region" description="Basic and acidic residues" evidence="1">
    <location>
        <begin position="91"/>
        <end position="111"/>
    </location>
</feature>
<evidence type="ECO:0000313" key="3">
    <source>
        <dbReference type="Proteomes" id="UP000696485"/>
    </source>
</evidence>
<dbReference type="AlphaFoldDB" id="A0A9P5VHQ0"/>
<feature type="region of interest" description="Disordered" evidence="1">
    <location>
        <begin position="163"/>
        <end position="265"/>
    </location>
</feature>
<feature type="compositionally biased region" description="Polar residues" evidence="1">
    <location>
        <begin position="308"/>
        <end position="336"/>
    </location>
</feature>
<feature type="compositionally biased region" description="Low complexity" evidence="1">
    <location>
        <begin position="38"/>
        <end position="63"/>
    </location>
</feature>
<feature type="compositionally biased region" description="Low complexity" evidence="1">
    <location>
        <begin position="11"/>
        <end position="22"/>
    </location>
</feature>
<feature type="compositionally biased region" description="Polar residues" evidence="1">
    <location>
        <begin position="78"/>
        <end position="88"/>
    </location>
</feature>
<dbReference type="EMBL" id="JAAAUY010001047">
    <property type="protein sequence ID" value="KAF9324681.1"/>
    <property type="molecule type" value="Genomic_DNA"/>
</dbReference>
<feature type="compositionally biased region" description="Polar residues" evidence="1">
    <location>
        <begin position="1"/>
        <end position="10"/>
    </location>
</feature>
<evidence type="ECO:0000313" key="2">
    <source>
        <dbReference type="EMBL" id="KAF9324681.1"/>
    </source>
</evidence>
<feature type="compositionally biased region" description="Basic and acidic residues" evidence="1">
    <location>
        <begin position="218"/>
        <end position="229"/>
    </location>
</feature>